<comment type="caution">
    <text evidence="7">The sequence shown here is derived from an EMBL/GenBank/DDBJ whole genome shotgun (WGS) entry which is preliminary data.</text>
</comment>
<dbReference type="PANTHER" id="PTHR33603">
    <property type="entry name" value="METHYLTRANSFERASE"/>
    <property type="match status" value="1"/>
</dbReference>
<dbReference type="PIRSF" id="PIRSF004505">
    <property type="entry name" value="MT_bac"/>
    <property type="match status" value="1"/>
</dbReference>
<dbReference type="GO" id="GO:0070038">
    <property type="term" value="F:rRNA (pseudouridine-N3-)-methyltransferase activity"/>
    <property type="evidence" value="ECO:0007669"/>
    <property type="project" value="UniProtKB-UniRule"/>
</dbReference>
<dbReference type="EC" id="2.1.1.177" evidence="6"/>
<dbReference type="GO" id="GO:0005737">
    <property type="term" value="C:cytoplasm"/>
    <property type="evidence" value="ECO:0007669"/>
    <property type="project" value="UniProtKB-SubCell"/>
</dbReference>
<dbReference type="CDD" id="cd18081">
    <property type="entry name" value="RlmH-like"/>
    <property type="match status" value="1"/>
</dbReference>
<keyword evidence="2 6" id="KW-0489">Methyltransferase</keyword>
<name>A0A084A781_LACLC</name>
<gene>
    <name evidence="6" type="primary">rlmH</name>
    <name evidence="7" type="ORF">U725_02724</name>
</gene>
<evidence type="ECO:0000256" key="4">
    <source>
        <dbReference type="ARBA" id="ARBA00022691"/>
    </source>
</evidence>
<dbReference type="InterPro" id="IPR003742">
    <property type="entry name" value="RlmH-like"/>
</dbReference>
<evidence type="ECO:0000256" key="1">
    <source>
        <dbReference type="ARBA" id="ARBA00022552"/>
    </source>
</evidence>
<evidence type="ECO:0000313" key="7">
    <source>
        <dbReference type="EMBL" id="KEY61160.1"/>
    </source>
</evidence>
<evidence type="ECO:0000256" key="6">
    <source>
        <dbReference type="HAMAP-Rule" id="MF_00658"/>
    </source>
</evidence>
<dbReference type="Gene3D" id="3.40.1280.10">
    <property type="match status" value="1"/>
</dbReference>
<comment type="subunit">
    <text evidence="6">Homodimer.</text>
</comment>
<comment type="function">
    <text evidence="6">Specifically methylates the pseudouridine at position 1915 (m3Psi1915) in 23S rRNA.</text>
</comment>
<comment type="catalytic activity">
    <reaction evidence="6">
        <text>pseudouridine(1915) in 23S rRNA + S-adenosyl-L-methionine = N(3)-methylpseudouridine(1915) in 23S rRNA + S-adenosyl-L-homocysteine + H(+)</text>
        <dbReference type="Rhea" id="RHEA:42752"/>
        <dbReference type="Rhea" id="RHEA-COMP:10221"/>
        <dbReference type="Rhea" id="RHEA-COMP:10222"/>
        <dbReference type="ChEBI" id="CHEBI:15378"/>
        <dbReference type="ChEBI" id="CHEBI:57856"/>
        <dbReference type="ChEBI" id="CHEBI:59789"/>
        <dbReference type="ChEBI" id="CHEBI:65314"/>
        <dbReference type="ChEBI" id="CHEBI:74486"/>
        <dbReference type="EC" id="2.1.1.177"/>
    </reaction>
</comment>
<comment type="subcellular location">
    <subcellularLocation>
        <location evidence="6">Cytoplasm</location>
    </subcellularLocation>
</comment>
<organism evidence="7 8">
    <name type="scientific">Lactococcus cremoris subsp. cremoris GE214</name>
    <dbReference type="NCBI Taxonomy" id="1415168"/>
    <lineage>
        <taxon>Bacteria</taxon>
        <taxon>Bacillati</taxon>
        <taxon>Bacillota</taxon>
        <taxon>Bacilli</taxon>
        <taxon>Lactobacillales</taxon>
        <taxon>Streptococcaceae</taxon>
        <taxon>Lactococcus</taxon>
        <taxon>Lactococcus cremoris subsp. cremoris</taxon>
    </lineage>
</organism>
<dbReference type="RefSeq" id="WP_042749067.1">
    <property type="nucleotide sequence ID" value="NZ_AZSI01000222.1"/>
</dbReference>
<dbReference type="NCBIfam" id="NF000985">
    <property type="entry name" value="PRK00103.1-3"/>
    <property type="match status" value="1"/>
</dbReference>
<dbReference type="HAMAP" id="MF_00658">
    <property type="entry name" value="23SrRNA_methyltr_H"/>
    <property type="match status" value="1"/>
</dbReference>
<accession>A0A084A781</accession>
<keyword evidence="6" id="KW-0963">Cytoplasm</keyword>
<dbReference type="NCBIfam" id="TIGR00246">
    <property type="entry name" value="tRNA_RlmH_YbeA"/>
    <property type="match status" value="1"/>
</dbReference>
<evidence type="ECO:0000313" key="8">
    <source>
        <dbReference type="Proteomes" id="UP000028401"/>
    </source>
</evidence>
<comment type="similarity">
    <text evidence="5 6">Belongs to the RNA methyltransferase RlmH family.</text>
</comment>
<feature type="binding site" evidence="6">
    <location>
        <begin position="127"/>
        <end position="132"/>
    </location>
    <ligand>
        <name>S-adenosyl-L-methionine</name>
        <dbReference type="ChEBI" id="CHEBI:59789"/>
    </ligand>
</feature>
<dbReference type="Pfam" id="PF02590">
    <property type="entry name" value="SPOUT_MTase"/>
    <property type="match status" value="1"/>
</dbReference>
<dbReference type="SUPFAM" id="SSF75217">
    <property type="entry name" value="alpha/beta knot"/>
    <property type="match status" value="1"/>
</dbReference>
<dbReference type="EMBL" id="AZSI01000222">
    <property type="protein sequence ID" value="KEY61160.1"/>
    <property type="molecule type" value="Genomic_DNA"/>
</dbReference>
<reference evidence="7 8" key="1">
    <citation type="submission" date="2014-06" db="EMBL/GenBank/DDBJ databases">
        <title>Draft genome sequence of the putrescine producing strain Lactococcus lactis subsp cremoris GE214.</title>
        <authorList>
            <person name="Ladero V."/>
            <person name="Linares D.M."/>
            <person name="del Rio B."/>
            <person name="Mayo B."/>
            <person name="Martin M.C."/>
            <person name="Fernandez M."/>
            <person name="Alvarez M.A."/>
        </authorList>
    </citation>
    <scope>NUCLEOTIDE SEQUENCE [LARGE SCALE GENOMIC DNA]</scope>
    <source>
        <strain evidence="7 8">GE214</strain>
    </source>
</reference>
<proteinExistence type="inferred from homology"/>
<dbReference type="PANTHER" id="PTHR33603:SF1">
    <property type="entry name" value="RIBOSOMAL RNA LARGE SUBUNIT METHYLTRANSFERASE H"/>
    <property type="match status" value="1"/>
</dbReference>
<feature type="binding site" evidence="6">
    <location>
        <position position="108"/>
    </location>
    <ligand>
        <name>S-adenosyl-L-methionine</name>
        <dbReference type="ChEBI" id="CHEBI:59789"/>
    </ligand>
</feature>
<keyword evidence="4 6" id="KW-0949">S-adenosyl-L-methionine</keyword>
<evidence type="ECO:0000256" key="2">
    <source>
        <dbReference type="ARBA" id="ARBA00022603"/>
    </source>
</evidence>
<dbReference type="PATRIC" id="fig|1415168.3.peg.2778"/>
<keyword evidence="3 6" id="KW-0808">Transferase</keyword>
<evidence type="ECO:0000256" key="3">
    <source>
        <dbReference type="ARBA" id="ARBA00022679"/>
    </source>
</evidence>
<sequence length="159" mass="17885">MKIKLVVVGKLKEKYLKDGISEYVKRMGTMLPLEIIELADEKIPDNASEKEAEALKKREGDKILSRIQTGDKLAILAIQGKLMSSEELADFVKKAEVYGTGNLVFVIGGSLGLSEEVYKRSDLQISFGRMTLPHQLMRLVLVEQIYRAQMINRGSAYHK</sequence>
<feature type="binding site" evidence="6">
    <location>
        <position position="76"/>
    </location>
    <ligand>
        <name>S-adenosyl-L-methionine</name>
        <dbReference type="ChEBI" id="CHEBI:59789"/>
    </ligand>
</feature>
<dbReference type="InterPro" id="IPR029026">
    <property type="entry name" value="tRNA_m1G_MTases_N"/>
</dbReference>
<keyword evidence="1 6" id="KW-0698">rRNA processing</keyword>
<dbReference type="AlphaFoldDB" id="A0A084A781"/>
<evidence type="ECO:0000256" key="5">
    <source>
        <dbReference type="ARBA" id="ARBA00038303"/>
    </source>
</evidence>
<protein>
    <recommendedName>
        <fullName evidence="6">Ribosomal RNA large subunit methyltransferase H</fullName>
        <ecNumber evidence="6">2.1.1.177</ecNumber>
    </recommendedName>
    <alternativeName>
        <fullName evidence="6">23S rRNA (pseudouridine1915-N3)-methyltransferase</fullName>
    </alternativeName>
    <alternativeName>
        <fullName evidence="6">23S rRNA m3Psi1915 methyltransferase</fullName>
    </alternativeName>
    <alternativeName>
        <fullName evidence="6">rRNA (pseudouridine-N3-)-methyltransferase RlmH</fullName>
    </alternativeName>
</protein>
<dbReference type="Proteomes" id="UP000028401">
    <property type="component" value="Unassembled WGS sequence"/>
</dbReference>
<dbReference type="InterPro" id="IPR029028">
    <property type="entry name" value="Alpha/beta_knot_MTases"/>
</dbReference>